<sequence length="108" mass="12145">MSAVTKINFLTSQIRLLMPGARRYDGSTMMFAHNWYSSSPRGYVTARKNIHLSLPSPKLFVETSLPVDSIISLDLTNIHTPLLKRILDTSMVNNHMSSRLIDSVGKIK</sequence>
<reference evidence="1 2" key="1">
    <citation type="submission" date="2011-02" db="EMBL/GenBank/DDBJ databases">
        <title>The Genome Sequence of Sphaeroforma arctica JP610.</title>
        <authorList>
            <consortium name="The Broad Institute Genome Sequencing Platform"/>
            <person name="Russ C."/>
            <person name="Cuomo C."/>
            <person name="Young S.K."/>
            <person name="Zeng Q."/>
            <person name="Gargeya S."/>
            <person name="Alvarado L."/>
            <person name="Berlin A."/>
            <person name="Chapman S.B."/>
            <person name="Chen Z."/>
            <person name="Freedman E."/>
            <person name="Gellesch M."/>
            <person name="Goldberg J."/>
            <person name="Griggs A."/>
            <person name="Gujja S."/>
            <person name="Heilman E."/>
            <person name="Heiman D."/>
            <person name="Howarth C."/>
            <person name="Mehta T."/>
            <person name="Neiman D."/>
            <person name="Pearson M."/>
            <person name="Roberts A."/>
            <person name="Saif S."/>
            <person name="Shea T."/>
            <person name="Shenoy N."/>
            <person name="Sisk P."/>
            <person name="Stolte C."/>
            <person name="Sykes S."/>
            <person name="White J."/>
            <person name="Yandava C."/>
            <person name="Burger G."/>
            <person name="Gray M.W."/>
            <person name="Holland P.W.H."/>
            <person name="King N."/>
            <person name="Lang F.B.F."/>
            <person name="Roger A.J."/>
            <person name="Ruiz-Trillo I."/>
            <person name="Haas B."/>
            <person name="Nusbaum C."/>
            <person name="Birren B."/>
        </authorList>
    </citation>
    <scope>NUCLEOTIDE SEQUENCE [LARGE SCALE GENOMIC DNA]</scope>
    <source>
        <strain evidence="1 2">JP610</strain>
    </source>
</reference>
<evidence type="ECO:0000313" key="2">
    <source>
        <dbReference type="Proteomes" id="UP000054560"/>
    </source>
</evidence>
<proteinExistence type="predicted"/>
<keyword evidence="2" id="KW-1185">Reference proteome</keyword>
<dbReference type="RefSeq" id="XP_014157078.1">
    <property type="nucleotide sequence ID" value="XM_014301603.1"/>
</dbReference>
<evidence type="ECO:0000313" key="1">
    <source>
        <dbReference type="EMBL" id="KNC83176.1"/>
    </source>
</evidence>
<dbReference type="AlphaFoldDB" id="A0A0L0G2Y2"/>
<dbReference type="Proteomes" id="UP000054560">
    <property type="component" value="Unassembled WGS sequence"/>
</dbReference>
<gene>
    <name evidence="1" type="ORF">SARC_04562</name>
</gene>
<dbReference type="EMBL" id="KQ241857">
    <property type="protein sequence ID" value="KNC83176.1"/>
    <property type="molecule type" value="Genomic_DNA"/>
</dbReference>
<organism evidence="1 2">
    <name type="scientific">Sphaeroforma arctica JP610</name>
    <dbReference type="NCBI Taxonomy" id="667725"/>
    <lineage>
        <taxon>Eukaryota</taxon>
        <taxon>Ichthyosporea</taxon>
        <taxon>Ichthyophonida</taxon>
        <taxon>Sphaeroforma</taxon>
    </lineage>
</organism>
<name>A0A0L0G2Y2_9EUKA</name>
<accession>A0A0L0G2Y2</accession>
<dbReference type="GeneID" id="25905066"/>
<protein>
    <submittedName>
        <fullName evidence="1">Uncharacterized protein</fullName>
    </submittedName>
</protein>